<dbReference type="GO" id="GO:0003700">
    <property type="term" value="F:DNA-binding transcription factor activity"/>
    <property type="evidence" value="ECO:0007669"/>
    <property type="project" value="InterPro"/>
</dbReference>
<comment type="caution">
    <text evidence="5">The sequence shown here is derived from an EMBL/GenBank/DDBJ whole genome shotgun (WGS) entry which is preliminary data.</text>
</comment>
<dbReference type="PANTHER" id="PTHR40055:SF1">
    <property type="entry name" value="TRANSCRIPTIONAL REGULATOR YGIV-RELATED"/>
    <property type="match status" value="1"/>
</dbReference>
<keyword evidence="3" id="KW-0804">Transcription</keyword>
<dbReference type="Gene3D" id="1.10.10.60">
    <property type="entry name" value="Homeodomain-like"/>
    <property type="match status" value="2"/>
</dbReference>
<dbReference type="InterPro" id="IPR029442">
    <property type="entry name" value="GyrI-like"/>
</dbReference>
<evidence type="ECO:0000259" key="4">
    <source>
        <dbReference type="PROSITE" id="PS01124"/>
    </source>
</evidence>
<dbReference type="InterPro" id="IPR018062">
    <property type="entry name" value="HTH_AraC-typ_CS"/>
</dbReference>
<feature type="domain" description="HTH araC/xylS-type" evidence="4">
    <location>
        <begin position="10"/>
        <end position="108"/>
    </location>
</feature>
<proteinExistence type="predicted"/>
<dbReference type="Pfam" id="PF06445">
    <property type="entry name" value="GyrI-like"/>
    <property type="match status" value="1"/>
</dbReference>
<evidence type="ECO:0000256" key="1">
    <source>
        <dbReference type="ARBA" id="ARBA00023015"/>
    </source>
</evidence>
<sequence>MHNDYQTRIEKVISYIKENSHQKLSLDQLAGVASFSKYHFARIFAAHVGITPMAFVNQERLQKAAHLLAETDHTVLDISNLCGFESISTFNAVFKKYYGSAPSAVRSQLRDTLQQPIRENRNLSAEHSKKREELSTTFDYNRKRRHPLLRKAWDNMIAIKELPDVEVAYVRHVGSYVDTRGAWDKLGSWVQEQGLVASERSFIGVSLDDGNEVEEYACRYDACVTLPLGFAKQEHKDILYGALPGGMYAVYSYCDTVANFVLAYETMFRLWLPSSGYEADDRPCLEFCLNDPKQDEEGKCRVDLHIPIRKREEAAYAEGAV</sequence>
<reference evidence="5 6" key="1">
    <citation type="submission" date="2020-05" db="EMBL/GenBank/DDBJ databases">
        <title>Whole genome sequencing and identification of novel metabolites from Paenibacillus alvei strain JR949.</title>
        <authorList>
            <person name="Rajendhran J."/>
            <person name="Sree Pranav P."/>
            <person name="Mahalakshmi B."/>
            <person name="Karthikeyan R."/>
        </authorList>
    </citation>
    <scope>NUCLEOTIDE SEQUENCE [LARGE SCALE GENOMIC DNA]</scope>
    <source>
        <strain evidence="5 6">JR949</strain>
    </source>
</reference>
<dbReference type="Pfam" id="PF12833">
    <property type="entry name" value="HTH_18"/>
    <property type="match status" value="1"/>
</dbReference>
<dbReference type="AlphaFoldDB" id="A0AAP6ZVW9"/>
<dbReference type="Proteomes" id="UP000552038">
    <property type="component" value="Unassembled WGS sequence"/>
</dbReference>
<evidence type="ECO:0000256" key="2">
    <source>
        <dbReference type="ARBA" id="ARBA00023125"/>
    </source>
</evidence>
<dbReference type="InterPro" id="IPR018060">
    <property type="entry name" value="HTH_AraC"/>
</dbReference>
<gene>
    <name evidence="5" type="ORF">HMI46_04995</name>
</gene>
<dbReference type="RefSeq" id="WP_171415264.1">
    <property type="nucleotide sequence ID" value="NZ_JABFOR010000004.1"/>
</dbReference>
<dbReference type="EMBL" id="JABFOR010000004">
    <property type="protein sequence ID" value="NOJ69905.1"/>
    <property type="molecule type" value="Genomic_DNA"/>
</dbReference>
<dbReference type="SMART" id="SM00342">
    <property type="entry name" value="HTH_ARAC"/>
    <property type="match status" value="1"/>
</dbReference>
<keyword evidence="1" id="KW-0805">Transcription regulation</keyword>
<protein>
    <submittedName>
        <fullName evidence="5">AraC family transcriptional regulator</fullName>
    </submittedName>
</protein>
<dbReference type="InterPro" id="IPR050908">
    <property type="entry name" value="SmbC-like"/>
</dbReference>
<name>A0AAP6ZVW9_PAEAL</name>
<evidence type="ECO:0000256" key="3">
    <source>
        <dbReference type="ARBA" id="ARBA00023163"/>
    </source>
</evidence>
<dbReference type="PRINTS" id="PR00032">
    <property type="entry name" value="HTHARAC"/>
</dbReference>
<dbReference type="InterPro" id="IPR009057">
    <property type="entry name" value="Homeodomain-like_sf"/>
</dbReference>
<dbReference type="PROSITE" id="PS00041">
    <property type="entry name" value="HTH_ARAC_FAMILY_1"/>
    <property type="match status" value="1"/>
</dbReference>
<accession>A0AAP6ZVW9</accession>
<dbReference type="PANTHER" id="PTHR40055">
    <property type="entry name" value="TRANSCRIPTIONAL REGULATOR YGIV-RELATED"/>
    <property type="match status" value="1"/>
</dbReference>
<dbReference type="SUPFAM" id="SSF46689">
    <property type="entry name" value="Homeodomain-like"/>
    <property type="match status" value="2"/>
</dbReference>
<dbReference type="SUPFAM" id="SSF55136">
    <property type="entry name" value="Probable bacterial effector-binding domain"/>
    <property type="match status" value="1"/>
</dbReference>
<dbReference type="Gene3D" id="3.20.80.10">
    <property type="entry name" value="Regulatory factor, effector binding domain"/>
    <property type="match status" value="1"/>
</dbReference>
<dbReference type="GO" id="GO:0043565">
    <property type="term" value="F:sequence-specific DNA binding"/>
    <property type="evidence" value="ECO:0007669"/>
    <property type="project" value="InterPro"/>
</dbReference>
<dbReference type="InterPro" id="IPR011256">
    <property type="entry name" value="Reg_factor_effector_dom_sf"/>
</dbReference>
<keyword evidence="2" id="KW-0238">DNA-binding</keyword>
<dbReference type="PROSITE" id="PS01124">
    <property type="entry name" value="HTH_ARAC_FAMILY_2"/>
    <property type="match status" value="1"/>
</dbReference>
<dbReference type="SMART" id="SM00871">
    <property type="entry name" value="AraC_E_bind"/>
    <property type="match status" value="1"/>
</dbReference>
<evidence type="ECO:0000313" key="5">
    <source>
        <dbReference type="EMBL" id="NOJ69905.1"/>
    </source>
</evidence>
<dbReference type="InterPro" id="IPR010499">
    <property type="entry name" value="AraC_E-bd"/>
</dbReference>
<dbReference type="InterPro" id="IPR020449">
    <property type="entry name" value="Tscrpt_reg_AraC-type_HTH"/>
</dbReference>
<organism evidence="5 6">
    <name type="scientific">Paenibacillus alvei</name>
    <name type="common">Bacillus alvei</name>
    <dbReference type="NCBI Taxonomy" id="44250"/>
    <lineage>
        <taxon>Bacteria</taxon>
        <taxon>Bacillati</taxon>
        <taxon>Bacillota</taxon>
        <taxon>Bacilli</taxon>
        <taxon>Bacillales</taxon>
        <taxon>Paenibacillaceae</taxon>
        <taxon>Paenibacillus</taxon>
    </lineage>
</organism>
<evidence type="ECO:0000313" key="6">
    <source>
        <dbReference type="Proteomes" id="UP000552038"/>
    </source>
</evidence>